<dbReference type="AlphaFoldDB" id="K2N9N8"/>
<proteinExistence type="predicted"/>
<dbReference type="RefSeq" id="WP_008593060.1">
    <property type="nucleotide sequence ID" value="NZ_AMRM01000001.1"/>
</dbReference>
<comment type="caution">
    <text evidence="1">The sequence shown here is derived from an EMBL/GenBank/DDBJ whole genome shotgun (WGS) entry which is preliminary data.</text>
</comment>
<gene>
    <name evidence="1" type="ORF">NA2_00705</name>
</gene>
<dbReference type="eggNOG" id="ENOG5033YWR">
    <property type="taxonomic scope" value="Bacteria"/>
</dbReference>
<evidence type="ECO:0000313" key="2">
    <source>
        <dbReference type="Proteomes" id="UP000006786"/>
    </source>
</evidence>
<dbReference type="STRING" id="391937.NA2_00705"/>
<protein>
    <submittedName>
        <fullName evidence="1">Uncharacterized protein</fullName>
    </submittedName>
</protein>
<evidence type="ECO:0000313" key="1">
    <source>
        <dbReference type="EMBL" id="EKF20853.1"/>
    </source>
</evidence>
<dbReference type="PATRIC" id="fig|391937.3.peg.145"/>
<dbReference type="EMBL" id="AMRM01000001">
    <property type="protein sequence ID" value="EKF20853.1"/>
    <property type="molecule type" value="Genomic_DNA"/>
</dbReference>
<keyword evidence="2" id="KW-1185">Reference proteome</keyword>
<organism evidence="1 2">
    <name type="scientific">Nitratireductor pacificus pht-3B</name>
    <dbReference type="NCBI Taxonomy" id="391937"/>
    <lineage>
        <taxon>Bacteria</taxon>
        <taxon>Pseudomonadati</taxon>
        <taxon>Pseudomonadota</taxon>
        <taxon>Alphaproteobacteria</taxon>
        <taxon>Hyphomicrobiales</taxon>
        <taxon>Phyllobacteriaceae</taxon>
        <taxon>Nitratireductor</taxon>
    </lineage>
</organism>
<accession>K2N9N8</accession>
<sequence length="188" mass="21135">MTRSFVSVTPQRIVLASCALLAALFAIGWMTREDPGEKPLLQVLGGGFVYNYRISEMHYGFSAAVAKPLASGSIIEASFEDPAGGEPHTVRERVTPRSTRYALHSPPIRGVEARRPYRVAVRVLDRQGEAVLWSRDLDFVSQVDDRIVAEAPLIVGPGHHPSVADFWWRCRAWWCRRRCERFPKSCKG</sequence>
<reference evidence="1 2" key="1">
    <citation type="journal article" date="2012" name="J. Bacteriol.">
        <title>Genome Sequence of Nitratireductor pacificus Type Strain pht-3B.</title>
        <authorList>
            <person name="Lai Q."/>
            <person name="Li G."/>
            <person name="Shao Z."/>
        </authorList>
    </citation>
    <scope>NUCLEOTIDE SEQUENCE [LARGE SCALE GENOMIC DNA]</scope>
    <source>
        <strain evidence="2">pht-3B</strain>
    </source>
</reference>
<name>K2N9N8_9HYPH</name>
<dbReference type="Proteomes" id="UP000006786">
    <property type="component" value="Unassembled WGS sequence"/>
</dbReference>